<evidence type="ECO:0000313" key="2">
    <source>
        <dbReference type="EnsemblMetazoa" id="AFUN000457-PA"/>
    </source>
</evidence>
<accession>A0A182R2R6</accession>
<evidence type="ECO:0000256" key="1">
    <source>
        <dbReference type="SAM" id="MobiDB-lite"/>
    </source>
</evidence>
<protein>
    <submittedName>
        <fullName evidence="2">Uncharacterized protein</fullName>
    </submittedName>
</protein>
<dbReference type="VEuPathDB" id="VectorBase:AFUN000457"/>
<sequence length="219" mass="25066">MNKIYTMQFIDLRLLWVPLYLMSIVQQITGQFKIVNLNTANLTNPSNGTARGVNFVQIKPIVIATGSVHTELSTKSMNESSRALQQEKLPTMMVENRFIKLSIVNSTTIGNKTRERKIQQAITNARQNELPSEVWSKTHRPLTNTKFASVVGYAKKSKIRSATQTEPDPPKTSAPESSKMRRNKYRNFKSRCRCERIWNCVRIQISVARCAPDFFMCCF</sequence>
<dbReference type="AlphaFoldDB" id="A0A182R2R6"/>
<reference evidence="2" key="1">
    <citation type="submission" date="2020-05" db="UniProtKB">
        <authorList>
            <consortium name="EnsemblMetazoa"/>
        </authorList>
    </citation>
    <scope>IDENTIFICATION</scope>
    <source>
        <strain evidence="2">FUMOZ</strain>
    </source>
</reference>
<proteinExistence type="predicted"/>
<feature type="region of interest" description="Disordered" evidence="1">
    <location>
        <begin position="158"/>
        <end position="182"/>
    </location>
</feature>
<dbReference type="EnsemblMetazoa" id="AFUN000457-RA">
    <property type="protein sequence ID" value="AFUN000457-PA"/>
    <property type="gene ID" value="AFUN000457"/>
</dbReference>
<name>A0A182R2R6_ANOFN</name>
<organism evidence="2">
    <name type="scientific">Anopheles funestus</name>
    <name type="common">African malaria mosquito</name>
    <dbReference type="NCBI Taxonomy" id="62324"/>
    <lineage>
        <taxon>Eukaryota</taxon>
        <taxon>Metazoa</taxon>
        <taxon>Ecdysozoa</taxon>
        <taxon>Arthropoda</taxon>
        <taxon>Hexapoda</taxon>
        <taxon>Insecta</taxon>
        <taxon>Pterygota</taxon>
        <taxon>Neoptera</taxon>
        <taxon>Endopterygota</taxon>
        <taxon>Diptera</taxon>
        <taxon>Nematocera</taxon>
        <taxon>Culicoidea</taxon>
        <taxon>Culicidae</taxon>
        <taxon>Anophelinae</taxon>
        <taxon>Anopheles</taxon>
    </lineage>
</organism>
<dbReference type="VEuPathDB" id="VectorBase:AFUN2_009582"/>